<evidence type="ECO:0000313" key="2">
    <source>
        <dbReference type="Proteomes" id="UP000693672"/>
    </source>
</evidence>
<accession>A0A916K1N4</accession>
<evidence type="ECO:0000313" key="1">
    <source>
        <dbReference type="EMBL" id="CAG7627878.1"/>
    </source>
</evidence>
<dbReference type="InterPro" id="IPR025945">
    <property type="entry name" value="DHHW"/>
</dbReference>
<gene>
    <name evidence="1" type="ORF">PAESOLCIP111_02962</name>
</gene>
<dbReference type="AlphaFoldDB" id="A0A916K1N4"/>
<organism evidence="1 2">
    <name type="scientific">Paenibacillus solanacearum</name>
    <dbReference type="NCBI Taxonomy" id="2048548"/>
    <lineage>
        <taxon>Bacteria</taxon>
        <taxon>Bacillati</taxon>
        <taxon>Bacillota</taxon>
        <taxon>Bacilli</taxon>
        <taxon>Bacillales</taxon>
        <taxon>Paenibacillaceae</taxon>
        <taxon>Paenibacillus</taxon>
    </lineage>
</organism>
<dbReference type="EMBL" id="CAJVAS010000011">
    <property type="protein sequence ID" value="CAG7627878.1"/>
    <property type="molecule type" value="Genomic_DNA"/>
</dbReference>
<proteinExistence type="predicted"/>
<sequence length="379" mass="42905">MDGYDLKRRALTGLLLLLFVGGLAVANALTPDKLFSESENRVLEERPTFSLHSLMSGQFASDYERYTLDQFAFRDAWVGAKTDADRALGKKDSNGVFLGKDGYLIEQYTSPPDAVLEDRVRAIQALGQATPGLRKYIALAPTAAALLADKLPAYASVDDEKADLDRFRRLLPHDIHFVDVYSALDAERGQPVFYRTDHHWTSKGAYYAYRALCRQMGLVPQEEDAFDIRRVTDEFYGSLYSKSGFRHLQPDGIDLYAPKKDSKIKVSYVDEGRISDSFYEPDQLHKKDKYAFFLNGNHALIRIKTGGPAGKKLLVVKDSFANSLLPFLAVHFGEIDVVDLRYYDESLIKLVQERGIRDLLILYNIHTFFEDSSILNVME</sequence>
<evidence type="ECO:0008006" key="3">
    <source>
        <dbReference type="Google" id="ProtNLM"/>
    </source>
</evidence>
<dbReference type="Proteomes" id="UP000693672">
    <property type="component" value="Unassembled WGS sequence"/>
</dbReference>
<protein>
    <recommendedName>
        <fullName evidence="3">AlgX/AlgJ SGNH hydrolase-like domain-containing protein</fullName>
    </recommendedName>
</protein>
<comment type="caution">
    <text evidence="1">The sequence shown here is derived from an EMBL/GenBank/DDBJ whole genome shotgun (WGS) entry which is preliminary data.</text>
</comment>
<dbReference type="Pfam" id="PF14286">
    <property type="entry name" value="DHHW"/>
    <property type="match status" value="1"/>
</dbReference>
<reference evidence="1" key="1">
    <citation type="submission" date="2021-06" db="EMBL/GenBank/DDBJ databases">
        <authorList>
            <person name="Criscuolo A."/>
        </authorList>
    </citation>
    <scope>NUCLEOTIDE SEQUENCE</scope>
    <source>
        <strain evidence="1">CIP111600</strain>
    </source>
</reference>
<dbReference type="RefSeq" id="WP_218092724.1">
    <property type="nucleotide sequence ID" value="NZ_CAJVAS010000011.1"/>
</dbReference>
<keyword evidence="2" id="KW-1185">Reference proteome</keyword>
<name>A0A916K1N4_9BACL</name>